<dbReference type="CDD" id="cd01427">
    <property type="entry name" value="HAD_like"/>
    <property type="match status" value="1"/>
</dbReference>
<dbReference type="SUPFAM" id="SSF56784">
    <property type="entry name" value="HAD-like"/>
    <property type="match status" value="1"/>
</dbReference>
<dbReference type="InterPro" id="IPR023214">
    <property type="entry name" value="HAD_sf"/>
</dbReference>
<protein>
    <submittedName>
        <fullName evidence="1">38K</fullName>
    </submittedName>
</protein>
<dbReference type="InterPro" id="IPR036412">
    <property type="entry name" value="HAD-like_sf"/>
</dbReference>
<dbReference type="InterPro" id="IPR007827">
    <property type="entry name" value="DUF705"/>
</dbReference>
<evidence type="ECO:0000313" key="1">
    <source>
        <dbReference type="EMBL" id="UZE89734.1"/>
    </source>
</evidence>
<dbReference type="NCBIfam" id="TIGR01681">
    <property type="entry name" value="HAD-SF-IIIC"/>
    <property type="match status" value="1"/>
</dbReference>
<sequence>MASLRCNWICLRLNNTIIKRHVLVLREYSDLKYLGFENYKYFEYVIFAFSKDPMLLNIIQNNSQYCLQLFTCADDMRDIRYYIKRSFKVQALGHFCIINALAPMYSFLKEWFIVPFEKIVYLKNKHLIWDFPHVIVFDLDSTLITEEEHVRIRDPQIYDSLSELKDMGCVLILWSYGSREHVAHSLKQVNLDSYFDIVISEGSTLDTNEHKTANRQTKNLKLKKLYVEKDFKYDLNDDVVDIPKTPKIVIKYLAEKNINCFKTITLVDDLATNNFSYDYFIKVSRCPVPKHDWHQYHEEILENINYC</sequence>
<dbReference type="Pfam" id="PF05152">
    <property type="entry name" value="DUF705"/>
    <property type="match status" value="1"/>
</dbReference>
<dbReference type="NCBIfam" id="TIGR01684">
    <property type="entry name" value="viral_ppase"/>
    <property type="match status" value="1"/>
</dbReference>
<keyword evidence="2" id="KW-1185">Reference proteome</keyword>
<reference evidence="1" key="1">
    <citation type="journal article" date="2022" name="Viruses">
        <title>The Parapoynx stagnalis Nucleopolyhedrovirus (PastNPV), a Divergent Member of the Alphabaculovirus Group I Clade, Encodes a Homolog of Ran GTPase.</title>
        <authorList>
            <person name="Harrison R.L."/>
            <person name="Rowley D.L."/>
        </authorList>
    </citation>
    <scope>NUCLEOTIDE SEQUENCE</scope>
    <source>
        <strain evidence="1">BCIPV-473</strain>
    </source>
</reference>
<organism evidence="1 2">
    <name type="scientific">Parapoynx stagnalis nucleopolyhedrovirus</name>
    <dbReference type="NCBI Taxonomy" id="2993413"/>
    <lineage>
        <taxon>Viruses</taxon>
        <taxon>Viruses incertae sedis</taxon>
        <taxon>Naldaviricetes</taxon>
        <taxon>Lefavirales</taxon>
        <taxon>Baculoviridae</taxon>
        <taxon>Alphabaculovirus</taxon>
        <taxon>Alphabaculovirus pastagnalis</taxon>
    </lineage>
</organism>
<proteinExistence type="predicted"/>
<evidence type="ECO:0000313" key="2">
    <source>
        <dbReference type="Proteomes" id="UP001264959"/>
    </source>
</evidence>
<accession>A0A9E7Y6V9</accession>
<dbReference type="Gene3D" id="3.40.50.1000">
    <property type="entry name" value="HAD superfamily/HAD-like"/>
    <property type="match status" value="1"/>
</dbReference>
<name>A0A9E7Y6V9_9ABAC</name>
<dbReference type="EMBL" id="ON704650">
    <property type="protein sequence ID" value="UZE89734.1"/>
    <property type="molecule type" value="Genomic_DNA"/>
</dbReference>
<dbReference type="InterPro" id="IPR010033">
    <property type="entry name" value="HAD_SF_ppase_IIIC"/>
</dbReference>
<dbReference type="Proteomes" id="UP001264959">
    <property type="component" value="Segment"/>
</dbReference>